<dbReference type="AlphaFoldDB" id="A0A223HXJ5"/>
<proteinExistence type="predicted"/>
<feature type="transmembrane region" description="Helical" evidence="1">
    <location>
        <begin position="6"/>
        <end position="22"/>
    </location>
</feature>
<gene>
    <name evidence="2" type="ORF">Thert_01053</name>
</gene>
<evidence type="ECO:0000313" key="3">
    <source>
        <dbReference type="Proteomes" id="UP000214975"/>
    </source>
</evidence>
<evidence type="ECO:0000256" key="1">
    <source>
        <dbReference type="SAM" id="Phobius"/>
    </source>
</evidence>
<keyword evidence="1" id="KW-0472">Membrane</keyword>
<evidence type="ECO:0000313" key="2">
    <source>
        <dbReference type="EMBL" id="AST57162.1"/>
    </source>
</evidence>
<dbReference type="EMBL" id="CP016893">
    <property type="protein sequence ID" value="AST57162.1"/>
    <property type="molecule type" value="Genomic_DNA"/>
</dbReference>
<organism evidence="2 3">
    <name type="scientific">Thermoanaerobacterium thermosaccharolyticum</name>
    <name type="common">Clostridium thermosaccharolyticum</name>
    <dbReference type="NCBI Taxonomy" id="1517"/>
    <lineage>
        <taxon>Bacteria</taxon>
        <taxon>Bacillati</taxon>
        <taxon>Bacillota</taxon>
        <taxon>Clostridia</taxon>
        <taxon>Thermoanaerobacterales</taxon>
        <taxon>Thermoanaerobacteraceae</taxon>
        <taxon>Thermoanaerobacterium</taxon>
    </lineage>
</organism>
<name>A0A223HXJ5_THETR</name>
<sequence>MDILKIITIFVSTLLAIVALILDRNNFHLEFKIEIGQNKKEH</sequence>
<keyword evidence="1" id="KW-0812">Transmembrane</keyword>
<protein>
    <submittedName>
        <fullName evidence="2">Peptidase S9</fullName>
    </submittedName>
</protein>
<dbReference type="Proteomes" id="UP000214975">
    <property type="component" value="Chromosome"/>
</dbReference>
<reference evidence="2 3" key="1">
    <citation type="submission" date="2016-08" db="EMBL/GenBank/DDBJ databases">
        <title>A novel genetic cassette of butanologenic Thermoanaerobacterium thermosaccharolyticum that directly convert cellulose to butanol.</title>
        <authorList>
            <person name="Li T."/>
            <person name="He J."/>
        </authorList>
    </citation>
    <scope>NUCLEOTIDE SEQUENCE [LARGE SCALE GENOMIC DNA]</scope>
    <source>
        <strain evidence="2 3">TG57</strain>
    </source>
</reference>
<dbReference type="RefSeq" id="WP_015312542.1">
    <property type="nucleotide sequence ID" value="NZ_CP016893.1"/>
</dbReference>
<accession>A0A223HXJ5</accession>
<keyword evidence="1" id="KW-1133">Transmembrane helix</keyword>